<gene>
    <name evidence="1" type="ORF">FRX97_01925</name>
</gene>
<dbReference type="InterPro" id="IPR047690">
    <property type="entry name" value="IPExxxVDY_fam"/>
</dbReference>
<protein>
    <submittedName>
        <fullName evidence="1">IPExxxVDY family protein</fullName>
    </submittedName>
</protein>
<dbReference type="OrthoDB" id="676614at2"/>
<reference evidence="1 2" key="1">
    <citation type="submission" date="2019-08" db="EMBL/GenBank/DDBJ databases">
        <title>Genome of Luteibaculum oceani JCM 18817.</title>
        <authorList>
            <person name="Bowman J.P."/>
        </authorList>
    </citation>
    <scope>NUCLEOTIDE SEQUENCE [LARGE SCALE GENOMIC DNA]</scope>
    <source>
        <strain evidence="1 2">JCM 18817</strain>
    </source>
</reference>
<keyword evidence="2" id="KW-1185">Reference proteome</keyword>
<dbReference type="RefSeq" id="WP_147012816.1">
    <property type="nucleotide sequence ID" value="NZ_VORB01000001.1"/>
</dbReference>
<comment type="caution">
    <text evidence="1">The sequence shown here is derived from an EMBL/GenBank/DDBJ whole genome shotgun (WGS) entry which is preliminary data.</text>
</comment>
<dbReference type="AlphaFoldDB" id="A0A5C6VPW2"/>
<dbReference type="Proteomes" id="UP000321168">
    <property type="component" value="Unassembled WGS sequence"/>
</dbReference>
<sequence length="140" mass="16436">MTVHYLDFDDEPEFHMIGIACHLKNYRLCWLVNKALNINLERSQDPYVFWPGKSIKSEHALFTGFNEFWKSQHYLIQNKGFQQTLVVPEHRAADYLLITKNPKEEYSTFILQELNKQNLILTAFKINPVGLKSSANLTFE</sequence>
<proteinExistence type="predicted"/>
<organism evidence="1 2">
    <name type="scientific">Luteibaculum oceani</name>
    <dbReference type="NCBI Taxonomy" id="1294296"/>
    <lineage>
        <taxon>Bacteria</taxon>
        <taxon>Pseudomonadati</taxon>
        <taxon>Bacteroidota</taxon>
        <taxon>Flavobacteriia</taxon>
        <taxon>Flavobacteriales</taxon>
        <taxon>Luteibaculaceae</taxon>
        <taxon>Luteibaculum</taxon>
    </lineage>
</organism>
<dbReference type="EMBL" id="VORB01000001">
    <property type="protein sequence ID" value="TXC85408.1"/>
    <property type="molecule type" value="Genomic_DNA"/>
</dbReference>
<name>A0A5C6VPW2_9FLAO</name>
<dbReference type="NCBIfam" id="NF033205">
    <property type="entry name" value="IPExxxVDY"/>
    <property type="match status" value="1"/>
</dbReference>
<evidence type="ECO:0000313" key="2">
    <source>
        <dbReference type="Proteomes" id="UP000321168"/>
    </source>
</evidence>
<evidence type="ECO:0000313" key="1">
    <source>
        <dbReference type="EMBL" id="TXC85408.1"/>
    </source>
</evidence>
<accession>A0A5C6VPW2</accession>